<protein>
    <submittedName>
        <fullName evidence="3">DUF4389 domain-containing protein</fullName>
    </submittedName>
</protein>
<proteinExistence type="predicted"/>
<feature type="transmembrane region" description="Helical" evidence="2">
    <location>
        <begin position="269"/>
        <end position="292"/>
    </location>
</feature>
<evidence type="ECO:0000256" key="2">
    <source>
        <dbReference type="SAM" id="Phobius"/>
    </source>
</evidence>
<keyword evidence="2" id="KW-0472">Membrane</keyword>
<accession>A0A2W4LFN7</accession>
<dbReference type="STRING" id="1111738.GCA_000427905_02488"/>
<feature type="transmembrane region" description="Helical" evidence="2">
    <location>
        <begin position="448"/>
        <end position="472"/>
    </location>
</feature>
<feature type="transmembrane region" description="Helical" evidence="2">
    <location>
        <begin position="178"/>
        <end position="197"/>
    </location>
</feature>
<reference evidence="3" key="1">
    <citation type="submission" date="2018-05" db="EMBL/GenBank/DDBJ databases">
        <authorList>
            <person name="Lanie J.A."/>
            <person name="Ng W.-L."/>
            <person name="Kazmierczak K.M."/>
            <person name="Andrzejewski T.M."/>
            <person name="Davidsen T.M."/>
            <person name="Wayne K.J."/>
            <person name="Tettelin H."/>
            <person name="Glass J.I."/>
            <person name="Rusch D."/>
            <person name="Podicherti R."/>
            <person name="Tsui H.-C.T."/>
            <person name="Winkler M.E."/>
        </authorList>
    </citation>
    <scope>NUCLEOTIDE SEQUENCE</scope>
    <source>
        <strain evidence="3">ZC4RG45</strain>
    </source>
</reference>
<organism evidence="3">
    <name type="scientific">Thermocrispum agreste</name>
    <dbReference type="NCBI Taxonomy" id="37925"/>
    <lineage>
        <taxon>Bacteria</taxon>
        <taxon>Bacillati</taxon>
        <taxon>Actinomycetota</taxon>
        <taxon>Actinomycetes</taxon>
        <taxon>Pseudonocardiales</taxon>
        <taxon>Pseudonocardiaceae</taxon>
        <taxon>Thermocrispum</taxon>
    </lineage>
</organism>
<feature type="region of interest" description="Disordered" evidence="1">
    <location>
        <begin position="236"/>
        <end position="259"/>
    </location>
</feature>
<comment type="caution">
    <text evidence="3">The sequence shown here is derived from an EMBL/GenBank/DDBJ whole genome shotgun (WGS) entry which is preliminary data.</text>
</comment>
<name>A0A2W4LFN7_9PSEU</name>
<dbReference type="EMBL" id="QGUI01000124">
    <property type="protein sequence ID" value="PZM99899.1"/>
    <property type="molecule type" value="Genomic_DNA"/>
</dbReference>
<evidence type="ECO:0000256" key="1">
    <source>
        <dbReference type="SAM" id="MobiDB-lite"/>
    </source>
</evidence>
<keyword evidence="2" id="KW-1133">Transmembrane helix</keyword>
<sequence length="484" mass="51665">MPGPRRATGRTVPMTTTAGGRDAVTAYPVRVTGRLDEPLSRGLWLVKWILAIPHYLVLAFLWIGFVVLTLVAGVAILFTTRYPRPIWDFTVGVMRWSWRVHYYTYAALGTDRYPPFTLADVPDYPARLTVDYPERLNRWLVLVKWLLAIPHLIIVGVFAGGGIWLTTTTDTGPRGFQWAAGGLIGVLVLFAAIALLFTGRYPRPIFDFVMGMDRWVVRTGAYTALMTDEYPPFRLDLGETEPEAPPAPHDDPPPEPVPHRWTAGKITMVVIGALAALLSAGTVTGGVTLLWLDQTQRDDGFVSTSRSFATSGSAIASDQIEAGGIAEGELAALRTFVGDVRVEVQPVGNRPVFVGIAPVDDAARYLQGVSHIEVDDFDSAPVARPGSAVLTPPADNGFWAVQASGPGPQQVTWTAQPGDWVVVVANADGSPGVSAIVGVGAELPALPLVGAGLLVFSVFLLVVGGALVAVAISQASARSPSRSG</sequence>
<dbReference type="AlphaFoldDB" id="A0A2W4LFN7"/>
<dbReference type="InterPro" id="IPR025498">
    <property type="entry name" value="DUF4389"/>
</dbReference>
<gene>
    <name evidence="3" type="ORF">DIU77_04770</name>
</gene>
<keyword evidence="2" id="KW-0812">Transmembrane</keyword>
<dbReference type="Pfam" id="PF14333">
    <property type="entry name" value="DUF4389"/>
    <property type="match status" value="2"/>
</dbReference>
<evidence type="ECO:0000313" key="3">
    <source>
        <dbReference type="EMBL" id="PZM99899.1"/>
    </source>
</evidence>
<feature type="transmembrane region" description="Helical" evidence="2">
    <location>
        <begin position="145"/>
        <end position="166"/>
    </location>
</feature>
<feature type="transmembrane region" description="Helical" evidence="2">
    <location>
        <begin position="55"/>
        <end position="78"/>
    </location>
</feature>